<reference evidence="2 3" key="1">
    <citation type="submission" date="2024-09" db="EMBL/GenBank/DDBJ databases">
        <title>A chromosome-level genome assembly of Gray's grenadier anchovy, Coilia grayii.</title>
        <authorList>
            <person name="Fu Z."/>
        </authorList>
    </citation>
    <scope>NUCLEOTIDE SEQUENCE [LARGE SCALE GENOMIC DNA]</scope>
    <source>
        <strain evidence="2">G4</strain>
        <tissue evidence="2">Muscle</tissue>
    </source>
</reference>
<dbReference type="SUPFAM" id="SSF56672">
    <property type="entry name" value="DNA/RNA polymerases"/>
    <property type="match status" value="1"/>
</dbReference>
<feature type="domain" description="Reverse transcriptase" evidence="1">
    <location>
        <begin position="3"/>
        <end position="231"/>
    </location>
</feature>
<dbReference type="PANTHER" id="PTHR33332">
    <property type="entry name" value="REVERSE TRANSCRIPTASE DOMAIN-CONTAINING PROTEIN"/>
    <property type="match status" value="1"/>
</dbReference>
<evidence type="ECO:0000259" key="1">
    <source>
        <dbReference type="PROSITE" id="PS50878"/>
    </source>
</evidence>
<organism evidence="2 3">
    <name type="scientific">Coilia grayii</name>
    <name type="common">Gray's grenadier anchovy</name>
    <dbReference type="NCBI Taxonomy" id="363190"/>
    <lineage>
        <taxon>Eukaryota</taxon>
        <taxon>Metazoa</taxon>
        <taxon>Chordata</taxon>
        <taxon>Craniata</taxon>
        <taxon>Vertebrata</taxon>
        <taxon>Euteleostomi</taxon>
        <taxon>Actinopterygii</taxon>
        <taxon>Neopterygii</taxon>
        <taxon>Teleostei</taxon>
        <taxon>Clupei</taxon>
        <taxon>Clupeiformes</taxon>
        <taxon>Clupeoidei</taxon>
        <taxon>Engraulidae</taxon>
        <taxon>Coilinae</taxon>
        <taxon>Coilia</taxon>
    </lineage>
</organism>
<protein>
    <recommendedName>
        <fullName evidence="1">Reverse transcriptase domain-containing protein</fullName>
    </recommendedName>
</protein>
<dbReference type="Pfam" id="PF00078">
    <property type="entry name" value="RVT_1"/>
    <property type="match status" value="1"/>
</dbReference>
<dbReference type="EMBL" id="JBHFQA010000013">
    <property type="protein sequence ID" value="KAL2088635.1"/>
    <property type="molecule type" value="Genomic_DNA"/>
</dbReference>
<dbReference type="InterPro" id="IPR043502">
    <property type="entry name" value="DNA/RNA_pol_sf"/>
</dbReference>
<proteinExistence type="predicted"/>
<dbReference type="CDD" id="cd01650">
    <property type="entry name" value="RT_nLTR_like"/>
    <property type="match status" value="1"/>
</dbReference>
<comment type="caution">
    <text evidence="2">The sequence shown here is derived from an EMBL/GenBank/DDBJ whole genome shotgun (WGS) entry which is preliminary data.</text>
</comment>
<accession>A0ABD1JPS5</accession>
<keyword evidence="3" id="KW-1185">Reference proteome</keyword>
<evidence type="ECO:0000313" key="2">
    <source>
        <dbReference type="EMBL" id="KAL2088635.1"/>
    </source>
</evidence>
<dbReference type="InterPro" id="IPR000477">
    <property type="entry name" value="RT_dom"/>
</dbReference>
<gene>
    <name evidence="2" type="ORF">ACEWY4_015534</name>
</gene>
<name>A0ABD1JPS5_9TELE</name>
<dbReference type="PROSITE" id="PS50878">
    <property type="entry name" value="RT_POL"/>
    <property type="match status" value="1"/>
</dbReference>
<dbReference type="AlphaFoldDB" id="A0ABD1JPS5"/>
<sequence length="231" mass="25148">MNSSLSSGTIPSAFKQARITPLLKKPTLNPAQVENYRPVSLLPFLSKTPERAVAKQVTNFLNQNGQLDPKQSGFRSGQIETALLSVTEALRTARAEGLSSVLILLDLSAAFDTVNHKILLRILTSMGITGAVHSWFNSYLTGQSFKVSWQGKLSSNYTLTTGVPQGSVLGPLLFAMYTTSLGHVIRTHGLSYHCYADDTQMYLSFQPDDSTVSARISACLADPLTRITTYS</sequence>
<evidence type="ECO:0000313" key="3">
    <source>
        <dbReference type="Proteomes" id="UP001591681"/>
    </source>
</evidence>
<dbReference type="Proteomes" id="UP001591681">
    <property type="component" value="Unassembled WGS sequence"/>
</dbReference>